<organism evidence="1 2">
    <name type="scientific">Aquisalinus flavus</name>
    <dbReference type="NCBI Taxonomy" id="1526572"/>
    <lineage>
        <taxon>Bacteria</taxon>
        <taxon>Pseudomonadati</taxon>
        <taxon>Pseudomonadota</taxon>
        <taxon>Alphaproteobacteria</taxon>
        <taxon>Parvularculales</taxon>
        <taxon>Parvularculaceae</taxon>
        <taxon>Aquisalinus</taxon>
    </lineage>
</organism>
<proteinExistence type="predicted"/>
<dbReference type="PANTHER" id="PTHR38477:SF1">
    <property type="entry name" value="MUREIN L,D-TRANSPEPTIDASE CATALYTIC DOMAIN FAMILY PROTEIN"/>
    <property type="match status" value="1"/>
</dbReference>
<dbReference type="Proteomes" id="UP000613582">
    <property type="component" value="Unassembled WGS sequence"/>
</dbReference>
<reference evidence="1" key="2">
    <citation type="submission" date="2020-09" db="EMBL/GenBank/DDBJ databases">
        <authorList>
            <person name="Sun Q."/>
            <person name="Zhou Y."/>
        </authorList>
    </citation>
    <scope>NUCLEOTIDE SEQUENCE</scope>
    <source>
        <strain evidence="1">CGMCC 1.12921</strain>
    </source>
</reference>
<gene>
    <name evidence="1" type="ORF">GCM10011342_05650</name>
</gene>
<accession>A0A8J2V4R4</accession>
<dbReference type="EMBL" id="BMGH01000001">
    <property type="protein sequence ID" value="GGC99509.1"/>
    <property type="molecule type" value="Genomic_DNA"/>
</dbReference>
<dbReference type="Pfam" id="PF13645">
    <property type="entry name" value="YkuD_2"/>
    <property type="match status" value="1"/>
</dbReference>
<name>A0A8J2V4R4_9PROT</name>
<dbReference type="InterPro" id="IPR032676">
    <property type="entry name" value="YkuD_2"/>
</dbReference>
<evidence type="ECO:0000313" key="1">
    <source>
        <dbReference type="EMBL" id="GGC99509.1"/>
    </source>
</evidence>
<protein>
    <submittedName>
        <fullName evidence="1">Uncharacterized protein</fullName>
    </submittedName>
</protein>
<dbReference type="PANTHER" id="PTHR38477">
    <property type="entry name" value="HYPOTHETICAL EXPORTED PROTEIN"/>
    <property type="match status" value="1"/>
</dbReference>
<reference evidence="1" key="1">
    <citation type="journal article" date="2014" name="Int. J. Syst. Evol. Microbiol.">
        <title>Complete genome sequence of Corynebacterium casei LMG S-19264T (=DSM 44701T), isolated from a smear-ripened cheese.</title>
        <authorList>
            <consortium name="US DOE Joint Genome Institute (JGI-PGF)"/>
            <person name="Walter F."/>
            <person name="Albersmeier A."/>
            <person name="Kalinowski J."/>
            <person name="Ruckert C."/>
        </authorList>
    </citation>
    <scope>NUCLEOTIDE SEQUENCE</scope>
    <source>
        <strain evidence="1">CGMCC 1.12921</strain>
    </source>
</reference>
<keyword evidence="2" id="KW-1185">Reference proteome</keyword>
<sequence>MPITEIVDYSQVQAAGLEPRVLNEAFSARDRYLGDIGDRRYLTVIDFGKPSSEDRLYLLDLVAGTIEAMLVAHGEGSDPDMDGLADRFSPMPDSRMSSLGGYLTADTYYGAHGLSLRLHGLEETNKTAWDRLIVIHGAGYVGRHLAEQGWSWGCPAVDYAKSGPLIEKIKQGTFLYIAGPVPDHDDNGARLAAQ</sequence>
<dbReference type="AlphaFoldDB" id="A0A8J2V4R4"/>
<dbReference type="RefSeq" id="WP_188159774.1">
    <property type="nucleotide sequence ID" value="NZ_BMGH01000001.1"/>
</dbReference>
<comment type="caution">
    <text evidence="1">The sequence shown here is derived from an EMBL/GenBank/DDBJ whole genome shotgun (WGS) entry which is preliminary data.</text>
</comment>
<evidence type="ECO:0000313" key="2">
    <source>
        <dbReference type="Proteomes" id="UP000613582"/>
    </source>
</evidence>